<dbReference type="InterPro" id="IPR001173">
    <property type="entry name" value="Glyco_trans_2-like"/>
</dbReference>
<dbReference type="Gene3D" id="3.90.550.10">
    <property type="entry name" value="Spore Coat Polysaccharide Biosynthesis Protein SpsA, Chain A"/>
    <property type="match status" value="1"/>
</dbReference>
<dbReference type="PANTHER" id="PTHR43630">
    <property type="entry name" value="POLY-BETA-1,6-N-ACETYL-D-GLUCOSAMINE SYNTHASE"/>
    <property type="match status" value="1"/>
</dbReference>
<evidence type="ECO:0000259" key="3">
    <source>
        <dbReference type="Pfam" id="PF00535"/>
    </source>
</evidence>
<dbReference type="GO" id="GO:0016740">
    <property type="term" value="F:transferase activity"/>
    <property type="evidence" value="ECO:0007669"/>
    <property type="project" value="UniProtKB-KW"/>
</dbReference>
<dbReference type="Gene3D" id="1.25.40.10">
    <property type="entry name" value="Tetratricopeptide repeat domain"/>
    <property type="match status" value="2"/>
</dbReference>
<keyword evidence="2" id="KW-0802">TPR repeat</keyword>
<proteinExistence type="inferred from homology"/>
<evidence type="ECO:0000256" key="2">
    <source>
        <dbReference type="PROSITE-ProRule" id="PRU00339"/>
    </source>
</evidence>
<dbReference type="EMBL" id="LAQJ01000155">
    <property type="protein sequence ID" value="KKO19771.1"/>
    <property type="molecule type" value="Genomic_DNA"/>
</dbReference>
<reference evidence="4 5" key="1">
    <citation type="journal article" date="2013" name="BMC Microbiol.">
        <title>Identification of the type II cytochrome c maturation pathway in anammox bacteria by comparative genomics.</title>
        <authorList>
            <person name="Ferousi C."/>
            <person name="Speth D.R."/>
            <person name="Reimann J."/>
            <person name="Op den Camp H.J."/>
            <person name="Allen J.W."/>
            <person name="Keltjens J.T."/>
            <person name="Jetten M.S."/>
        </authorList>
    </citation>
    <scope>NUCLEOTIDE SEQUENCE [LARGE SCALE GENOMIC DNA]</scope>
    <source>
        <strain evidence="4">RU1</strain>
    </source>
</reference>
<dbReference type="SMART" id="SM00028">
    <property type="entry name" value="TPR"/>
    <property type="match status" value="6"/>
</dbReference>
<evidence type="ECO:0000256" key="1">
    <source>
        <dbReference type="ARBA" id="ARBA00038494"/>
    </source>
</evidence>
<dbReference type="SUPFAM" id="SSF48452">
    <property type="entry name" value="TPR-like"/>
    <property type="match status" value="2"/>
</dbReference>
<accession>A0A0M2UXS9</accession>
<protein>
    <submittedName>
        <fullName evidence="4">Glycosyltransferase fused to TPR-repeat domain protein</fullName>
    </submittedName>
</protein>
<organism evidence="4 5">
    <name type="scientific">Candidatus Brocadia fulgida</name>
    <dbReference type="NCBI Taxonomy" id="380242"/>
    <lineage>
        <taxon>Bacteria</taxon>
        <taxon>Pseudomonadati</taxon>
        <taxon>Planctomycetota</taxon>
        <taxon>Candidatus Brocadiia</taxon>
        <taxon>Candidatus Brocadiales</taxon>
        <taxon>Candidatus Brocadiaceae</taxon>
        <taxon>Candidatus Brocadia</taxon>
    </lineage>
</organism>
<dbReference type="PANTHER" id="PTHR43630:SF2">
    <property type="entry name" value="GLYCOSYLTRANSFERASE"/>
    <property type="match status" value="1"/>
</dbReference>
<dbReference type="SUPFAM" id="SSF53448">
    <property type="entry name" value="Nucleotide-diphospho-sugar transferases"/>
    <property type="match status" value="1"/>
</dbReference>
<feature type="repeat" description="TPR" evidence="2">
    <location>
        <begin position="501"/>
        <end position="534"/>
    </location>
</feature>
<dbReference type="Pfam" id="PF14559">
    <property type="entry name" value="TPR_19"/>
    <property type="match status" value="1"/>
</dbReference>
<evidence type="ECO:0000313" key="5">
    <source>
        <dbReference type="Proteomes" id="UP000034954"/>
    </source>
</evidence>
<feature type="repeat" description="TPR" evidence="2">
    <location>
        <begin position="535"/>
        <end position="568"/>
    </location>
</feature>
<dbReference type="AlphaFoldDB" id="A0A0M2UXS9"/>
<dbReference type="Proteomes" id="UP000034954">
    <property type="component" value="Unassembled WGS sequence"/>
</dbReference>
<name>A0A0M2UXS9_9BACT</name>
<evidence type="ECO:0000313" key="4">
    <source>
        <dbReference type="EMBL" id="KKO19771.1"/>
    </source>
</evidence>
<dbReference type="Pfam" id="PF13181">
    <property type="entry name" value="TPR_8"/>
    <property type="match status" value="2"/>
</dbReference>
<dbReference type="InterPro" id="IPR019734">
    <property type="entry name" value="TPR_rpt"/>
</dbReference>
<dbReference type="CDD" id="cd02511">
    <property type="entry name" value="Beta4Glucosyltransferase"/>
    <property type="match status" value="1"/>
</dbReference>
<sequence>MTFLNNQPAINNGRPSVSACMIVKNEERFLAQCLTSIKNAVNEIIIVDTGSTDKTIEIAQSFGAKIYHHPWKNSFSEARNHSLRYATCDWILQIDADETLEHADIPLLHRLICENSYDAIFVAIYSELPGGQSKHYYTRIFRRGKAYFEGIVHNQLIFEGIPFQSEIRFYHYGYNLTDQEMRKKYKRTGDLLRQQLAENPDNLFIMTNLIRNYRNEFDFNKVIELGEKGLKLSEPQTDYNARNQRQRIYVDLVHAFINTNQLDKAEGICSEAIKENHDSLDILFVMGEILLRKEKFHDALYYFKKYLIIKDREDKKPVFNLSIVDAYYYEHKAYDNIGVCYEKLHLPNEAEIAYKKAITLNDKEPQHYSNLAQLYISQQSVEKAEDIVTTAIKRGIGNDSLYMLTGQIQSLMKKPYDAINTMRQLICRSNRNIPAYLFLINLLIQTNQLKEAEDTVQAIISSNPDHLGLKCLRERIKFKNGDKDSAIKFIHTILESNSSDGSVYHDLGNLCIEIEEYHTAIELLEKYLKVAPVDTNTVTNIATCYAKLGKLEPALMGFQAALTLDPACTYALQNLEIMNRRLKNQHD</sequence>
<dbReference type="InterPro" id="IPR029044">
    <property type="entry name" value="Nucleotide-diphossugar_trans"/>
</dbReference>
<keyword evidence="5" id="KW-1185">Reference proteome</keyword>
<comment type="caution">
    <text evidence="4">The sequence shown here is derived from an EMBL/GenBank/DDBJ whole genome shotgun (WGS) entry which is preliminary data.</text>
</comment>
<feature type="domain" description="Glycosyltransferase 2-like" evidence="3">
    <location>
        <begin position="18"/>
        <end position="144"/>
    </location>
</feature>
<dbReference type="Pfam" id="PF00535">
    <property type="entry name" value="Glycos_transf_2"/>
    <property type="match status" value="1"/>
</dbReference>
<dbReference type="PROSITE" id="PS50005">
    <property type="entry name" value="TPR"/>
    <property type="match status" value="2"/>
</dbReference>
<comment type="similarity">
    <text evidence="1">Belongs to the glycosyltransferase 2 family. WaaE/KdtX subfamily.</text>
</comment>
<gene>
    <name evidence="4" type="primary">waaE_1</name>
    <name evidence="4" type="ORF">BROFUL_01497</name>
</gene>
<dbReference type="PATRIC" id="fig|380242.3.peg.1852"/>
<dbReference type="InterPro" id="IPR011990">
    <property type="entry name" value="TPR-like_helical_dom_sf"/>
</dbReference>